<evidence type="ECO:0000313" key="2">
    <source>
        <dbReference type="EMBL" id="GAX80588.1"/>
    </source>
</evidence>
<feature type="compositionally biased region" description="Polar residues" evidence="1">
    <location>
        <begin position="11"/>
        <end position="25"/>
    </location>
</feature>
<feature type="compositionally biased region" description="Low complexity" evidence="1">
    <location>
        <begin position="152"/>
        <end position="192"/>
    </location>
</feature>
<reference evidence="2 3" key="1">
    <citation type="submission" date="2017-08" db="EMBL/GenBank/DDBJ databases">
        <title>Acidophilic green algal genome provides insights into adaptation to an acidic environment.</title>
        <authorList>
            <person name="Hirooka S."/>
            <person name="Hirose Y."/>
            <person name="Kanesaki Y."/>
            <person name="Higuchi S."/>
            <person name="Fujiwara T."/>
            <person name="Onuma R."/>
            <person name="Era A."/>
            <person name="Ohbayashi R."/>
            <person name="Uzuka A."/>
            <person name="Nozaki H."/>
            <person name="Yoshikawa H."/>
            <person name="Miyagishima S.Y."/>
        </authorList>
    </citation>
    <scope>NUCLEOTIDE SEQUENCE [LARGE SCALE GENOMIC DNA]</scope>
    <source>
        <strain evidence="2 3">NIES-2499</strain>
    </source>
</reference>
<feature type="region of interest" description="Disordered" evidence="1">
    <location>
        <begin position="131"/>
        <end position="195"/>
    </location>
</feature>
<feature type="compositionally biased region" description="Basic and acidic residues" evidence="1">
    <location>
        <begin position="1"/>
        <end position="10"/>
    </location>
</feature>
<organism evidence="2 3">
    <name type="scientific">Chlamydomonas eustigma</name>
    <dbReference type="NCBI Taxonomy" id="1157962"/>
    <lineage>
        <taxon>Eukaryota</taxon>
        <taxon>Viridiplantae</taxon>
        <taxon>Chlorophyta</taxon>
        <taxon>core chlorophytes</taxon>
        <taxon>Chlorophyceae</taxon>
        <taxon>CS clade</taxon>
        <taxon>Chlamydomonadales</taxon>
        <taxon>Chlamydomonadaceae</taxon>
        <taxon>Chlamydomonas</taxon>
    </lineage>
</organism>
<keyword evidence="3" id="KW-1185">Reference proteome</keyword>
<proteinExistence type="predicted"/>
<evidence type="ECO:0000313" key="3">
    <source>
        <dbReference type="Proteomes" id="UP000232323"/>
    </source>
</evidence>
<gene>
    <name evidence="2" type="ORF">CEUSTIGMA_g8025.t1</name>
</gene>
<evidence type="ECO:0000256" key="1">
    <source>
        <dbReference type="SAM" id="MobiDB-lite"/>
    </source>
</evidence>
<sequence>MPVCPSRDKSCSATHQSQDTTSDMLQSSVLQGRALSSYELKGLTMRIKTSHTYQELLEAIVSCGPQLNAVHLTASLSSLARVSRVAYDGSLPCKAPPSKALPPPLSQTCLPQNDVKPILPSPVSEFITSKVREKKQKGTSPPSPMLSALSHSHPLPEASASLSPLSSPTVTNSSSSQNSTSHCQSSTSQMQSFRHSKASVRDSHFSAQAQVLGLIFKGILCLVESGDLDLRDIPPLLHALATTCAQLPQSLLSQRAAAGFQQTGNCDGVLERPQMRLQNTHHSLNSAVRCLASECSCEKEPVGSPHTSRGENPMESGYRWPGQHESASPLTSSPTLHHTTLSTLQPNQCSHLAEAWGSQQAAPPVTLYQVLQGMLRLSQGRLRFLSNKDLVNSLWSLSKFGSGQTRNLPEFRMRSILSDSAGLGPEKGGHNRLAQKEVSVGIKAEVLISWLQELLEECGEQIYELNPQDISLLLISITRLQITLSPDWILKVLTRAAHRSFEGFSNQHLASLFYTLGKLKYIPSKGWLEGYWEAVGTTVHQWQVSHLASLGSGMHALSRVQSRSQEVRGKRQRDKLRPSTLEGHNPRTSGHYEPVLLDWSHPVAAHLSQRCLACLPVCRPQELCMILKGLCTIRHPLALTPAGQVHCSSSSYQEQQHDNSCEASDLEQKEPGYQKGLQGVNDTIVSQREVKDAGNLGVDSGMDLMEAMTEEWLLDSYPGFDNGVSHTRSESLTQGASVKGPALSQPLLPLVMNGLVSNSSMVTGAHEAYEYSTHPNNPIIQNKREWSPMEDSVEDSVSSPCHHPGGDAAPSFHLLAGSGNSISSTLVGGPAWVHTLLLASTPLLELCRPRDLAEIADSAATLCENAIASQSTSYHDKYKDVHLQNDAAGICSDNYGSSSSSSRAGSTPCYDGLLPVLWVQRLLDQIHRCGALGKGAPAGDREQLRRSLLRLGLINKV</sequence>
<comment type="caution">
    <text evidence="2">The sequence shown here is derived from an EMBL/GenBank/DDBJ whole genome shotgun (WGS) entry which is preliminary data.</text>
</comment>
<accession>A0A250XBY4</accession>
<name>A0A250XBY4_9CHLO</name>
<feature type="region of interest" description="Disordered" evidence="1">
    <location>
        <begin position="301"/>
        <end position="339"/>
    </location>
</feature>
<dbReference type="AlphaFoldDB" id="A0A250XBY4"/>
<protein>
    <submittedName>
        <fullName evidence="2">Uncharacterized protein</fullName>
    </submittedName>
</protein>
<feature type="region of interest" description="Disordered" evidence="1">
    <location>
        <begin position="1"/>
        <end position="25"/>
    </location>
</feature>
<feature type="compositionally biased region" description="Low complexity" evidence="1">
    <location>
        <begin position="328"/>
        <end position="339"/>
    </location>
</feature>
<dbReference type="EMBL" id="BEGY01000054">
    <property type="protein sequence ID" value="GAX80588.1"/>
    <property type="molecule type" value="Genomic_DNA"/>
</dbReference>
<dbReference type="Proteomes" id="UP000232323">
    <property type="component" value="Unassembled WGS sequence"/>
</dbReference>
<feature type="region of interest" description="Disordered" evidence="1">
    <location>
        <begin position="562"/>
        <end position="589"/>
    </location>
</feature>